<evidence type="ECO:0000313" key="2">
    <source>
        <dbReference type="EnsemblPlants" id="PNT75237"/>
    </source>
</evidence>
<dbReference type="Proteomes" id="UP000008810">
    <property type="component" value="Chromosome 1"/>
</dbReference>
<dbReference type="OrthoDB" id="684069at2759"/>
<organism evidence="1">
    <name type="scientific">Brachypodium distachyon</name>
    <name type="common">Purple false brome</name>
    <name type="synonym">Trachynia distachya</name>
    <dbReference type="NCBI Taxonomy" id="15368"/>
    <lineage>
        <taxon>Eukaryota</taxon>
        <taxon>Viridiplantae</taxon>
        <taxon>Streptophyta</taxon>
        <taxon>Embryophyta</taxon>
        <taxon>Tracheophyta</taxon>
        <taxon>Spermatophyta</taxon>
        <taxon>Magnoliopsida</taxon>
        <taxon>Liliopsida</taxon>
        <taxon>Poales</taxon>
        <taxon>Poaceae</taxon>
        <taxon>BOP clade</taxon>
        <taxon>Pooideae</taxon>
        <taxon>Stipodae</taxon>
        <taxon>Brachypodieae</taxon>
        <taxon>Brachypodium</taxon>
    </lineage>
</organism>
<dbReference type="EMBL" id="CM000880">
    <property type="protein sequence ID" value="PNT75237.1"/>
    <property type="molecule type" value="Genomic_DNA"/>
</dbReference>
<dbReference type="Gramene" id="PNT75237">
    <property type="protein sequence ID" value="PNT75237"/>
    <property type="gene ID" value="BRADI_1g28974v3"/>
</dbReference>
<dbReference type="AlphaFoldDB" id="A0A2K2DLT0"/>
<sequence length="84" mass="9379">MAEWWPSLAVGGRKDRRNLNTAVTLVCWSMWKHRNAVVFDGATPSVSQVLRVISQEGDAWCKAGLFKGSNLFWNFVPLSTPDAV</sequence>
<proteinExistence type="predicted"/>
<gene>
    <name evidence="1" type="ORF">BRADI_1g28974v3</name>
</gene>
<evidence type="ECO:0000313" key="3">
    <source>
        <dbReference type="Proteomes" id="UP000008810"/>
    </source>
</evidence>
<dbReference type="EnsemblPlants" id="PNT75237">
    <property type="protein sequence ID" value="PNT75237"/>
    <property type="gene ID" value="BRADI_1g28974v3"/>
</dbReference>
<reference evidence="1 2" key="1">
    <citation type="journal article" date="2010" name="Nature">
        <title>Genome sequencing and analysis of the model grass Brachypodium distachyon.</title>
        <authorList>
            <consortium name="International Brachypodium Initiative"/>
        </authorList>
    </citation>
    <scope>NUCLEOTIDE SEQUENCE [LARGE SCALE GENOMIC DNA]</scope>
    <source>
        <strain evidence="1 2">Bd21</strain>
    </source>
</reference>
<reference evidence="1" key="2">
    <citation type="submission" date="2017-06" db="EMBL/GenBank/DDBJ databases">
        <title>WGS assembly of Brachypodium distachyon.</title>
        <authorList>
            <consortium name="The International Brachypodium Initiative"/>
            <person name="Lucas S."/>
            <person name="Harmon-Smith M."/>
            <person name="Lail K."/>
            <person name="Tice H."/>
            <person name="Grimwood J."/>
            <person name="Bruce D."/>
            <person name="Barry K."/>
            <person name="Shu S."/>
            <person name="Lindquist E."/>
            <person name="Wang M."/>
            <person name="Pitluck S."/>
            <person name="Vogel J.P."/>
            <person name="Garvin D.F."/>
            <person name="Mockler T.C."/>
            <person name="Schmutz J."/>
            <person name="Rokhsar D."/>
            <person name="Bevan M.W."/>
        </authorList>
    </citation>
    <scope>NUCLEOTIDE SEQUENCE</scope>
    <source>
        <strain evidence="1">Bd21</strain>
    </source>
</reference>
<protein>
    <submittedName>
        <fullName evidence="1 2">Uncharacterized protein</fullName>
    </submittedName>
</protein>
<name>A0A2K2DLT0_BRADI</name>
<accession>A0A2K2DLT0</accession>
<evidence type="ECO:0000313" key="1">
    <source>
        <dbReference type="EMBL" id="PNT75237.1"/>
    </source>
</evidence>
<keyword evidence="3" id="KW-1185">Reference proteome</keyword>
<reference evidence="2" key="3">
    <citation type="submission" date="2018-08" db="UniProtKB">
        <authorList>
            <consortium name="EnsemblPlants"/>
        </authorList>
    </citation>
    <scope>IDENTIFICATION</scope>
    <source>
        <strain evidence="2">cv. Bd21</strain>
    </source>
</reference>
<dbReference type="InParanoid" id="A0A2K2DLT0"/>